<dbReference type="InterPro" id="IPR012074">
    <property type="entry name" value="GAF_ANTAR"/>
</dbReference>
<evidence type="ECO:0000256" key="4">
    <source>
        <dbReference type="ARBA" id="ARBA00023163"/>
    </source>
</evidence>
<dbReference type="InterPro" id="IPR011006">
    <property type="entry name" value="CheY-like_superfamily"/>
</dbReference>
<dbReference type="GO" id="GO:0016301">
    <property type="term" value="F:kinase activity"/>
    <property type="evidence" value="ECO:0007669"/>
    <property type="project" value="UniProtKB-KW"/>
</dbReference>
<evidence type="ECO:0000313" key="7">
    <source>
        <dbReference type="Proteomes" id="UP000276232"/>
    </source>
</evidence>
<keyword evidence="7" id="KW-1185">Reference proteome</keyword>
<dbReference type="AlphaFoldDB" id="A0A3N1GX05"/>
<dbReference type="GO" id="GO:0003723">
    <property type="term" value="F:RNA binding"/>
    <property type="evidence" value="ECO:0007669"/>
    <property type="project" value="InterPro"/>
</dbReference>
<dbReference type="Pfam" id="PF13185">
    <property type="entry name" value="GAF_2"/>
    <property type="match status" value="1"/>
</dbReference>
<dbReference type="InterPro" id="IPR029016">
    <property type="entry name" value="GAF-like_dom_sf"/>
</dbReference>
<dbReference type="Gene3D" id="1.10.10.10">
    <property type="entry name" value="Winged helix-like DNA-binding domain superfamily/Winged helix DNA-binding domain"/>
    <property type="match status" value="1"/>
</dbReference>
<sequence length="238" mass="24848">MGTTDDPPETTGLALQFATINDYLSAGGTREDALQRLVDLAVETVPGCDWAAVTAWPTGRRPESIAASDDVATSADHLQYAVQDGPCLTAALEGSAVHSPDLDADDRWPRFRTAVRRAGPVRGVVAVDLAGGPVRAALNLYSGRPGALDLEALAAAALFGAHARVLLAHADSTARAAGLDRALVTSRQIGTAVGILMNAHKVTDEEAFAMLTRSSQHLNRKLRDVADDVAETGALPPP</sequence>
<evidence type="ECO:0000313" key="6">
    <source>
        <dbReference type="EMBL" id="ROP34785.1"/>
    </source>
</evidence>
<reference evidence="6 7" key="1">
    <citation type="journal article" date="2015" name="Stand. Genomic Sci.">
        <title>Genomic Encyclopedia of Bacterial and Archaeal Type Strains, Phase III: the genomes of soil and plant-associated and newly described type strains.</title>
        <authorList>
            <person name="Whitman W.B."/>
            <person name="Woyke T."/>
            <person name="Klenk H.P."/>
            <person name="Zhou Y."/>
            <person name="Lilburn T.G."/>
            <person name="Beck B.J."/>
            <person name="De Vos P."/>
            <person name="Vandamme P."/>
            <person name="Eisen J.A."/>
            <person name="Garrity G."/>
            <person name="Hugenholtz P."/>
            <person name="Kyrpides N.C."/>
        </authorList>
    </citation>
    <scope>NUCLEOTIDE SEQUENCE [LARGE SCALE GENOMIC DNA]</scope>
    <source>
        <strain evidence="6 7">CECT 7306</strain>
    </source>
</reference>
<dbReference type="PROSITE" id="PS50921">
    <property type="entry name" value="ANTAR"/>
    <property type="match status" value="1"/>
</dbReference>
<keyword evidence="2" id="KW-0418">Kinase</keyword>
<protein>
    <submittedName>
        <fullName evidence="6">GAF domain-containing protein</fullName>
    </submittedName>
</protein>
<dbReference type="SMART" id="SM01012">
    <property type="entry name" value="ANTAR"/>
    <property type="match status" value="1"/>
</dbReference>
<dbReference type="EMBL" id="RJKN01000006">
    <property type="protein sequence ID" value="ROP34785.1"/>
    <property type="molecule type" value="Genomic_DNA"/>
</dbReference>
<dbReference type="RefSeq" id="WP_148058086.1">
    <property type="nucleotide sequence ID" value="NZ_RJKN01000006.1"/>
</dbReference>
<name>A0A3N1GX05_9ACTN</name>
<keyword evidence="3" id="KW-0805">Transcription regulation</keyword>
<gene>
    <name evidence="6" type="ORF">EDC03_2607</name>
</gene>
<dbReference type="Gene3D" id="3.30.450.40">
    <property type="match status" value="1"/>
</dbReference>
<dbReference type="SUPFAM" id="SSF52172">
    <property type="entry name" value="CheY-like"/>
    <property type="match status" value="1"/>
</dbReference>
<dbReference type="OrthoDB" id="3820533at2"/>
<evidence type="ECO:0000256" key="2">
    <source>
        <dbReference type="ARBA" id="ARBA00022777"/>
    </source>
</evidence>
<keyword evidence="4" id="KW-0804">Transcription</keyword>
<proteinExistence type="predicted"/>
<organism evidence="6 7">
    <name type="scientific">Pseudokineococcus lusitanus</name>
    <dbReference type="NCBI Taxonomy" id="763993"/>
    <lineage>
        <taxon>Bacteria</taxon>
        <taxon>Bacillati</taxon>
        <taxon>Actinomycetota</taxon>
        <taxon>Actinomycetes</taxon>
        <taxon>Kineosporiales</taxon>
        <taxon>Kineosporiaceae</taxon>
        <taxon>Pseudokineococcus</taxon>
    </lineage>
</organism>
<feature type="domain" description="ANTAR" evidence="5">
    <location>
        <begin position="169"/>
        <end position="230"/>
    </location>
</feature>
<dbReference type="InterPro" id="IPR003018">
    <property type="entry name" value="GAF"/>
</dbReference>
<dbReference type="Pfam" id="PF03861">
    <property type="entry name" value="ANTAR"/>
    <property type="match status" value="1"/>
</dbReference>
<comment type="caution">
    <text evidence="6">The sequence shown here is derived from an EMBL/GenBank/DDBJ whole genome shotgun (WGS) entry which is preliminary data.</text>
</comment>
<evidence type="ECO:0000256" key="3">
    <source>
        <dbReference type="ARBA" id="ARBA00023015"/>
    </source>
</evidence>
<evidence type="ECO:0000259" key="5">
    <source>
        <dbReference type="PROSITE" id="PS50921"/>
    </source>
</evidence>
<dbReference type="InParanoid" id="A0A3N1GX05"/>
<dbReference type="SUPFAM" id="SSF55781">
    <property type="entry name" value="GAF domain-like"/>
    <property type="match status" value="1"/>
</dbReference>
<accession>A0A3N1GX05</accession>
<evidence type="ECO:0000256" key="1">
    <source>
        <dbReference type="ARBA" id="ARBA00022679"/>
    </source>
</evidence>
<dbReference type="Proteomes" id="UP000276232">
    <property type="component" value="Unassembled WGS sequence"/>
</dbReference>
<dbReference type="InterPro" id="IPR005561">
    <property type="entry name" value="ANTAR"/>
</dbReference>
<dbReference type="InterPro" id="IPR036388">
    <property type="entry name" value="WH-like_DNA-bd_sf"/>
</dbReference>
<keyword evidence="1" id="KW-0808">Transferase</keyword>
<dbReference type="PIRSF" id="PIRSF036625">
    <property type="entry name" value="GAF_ANTAR"/>
    <property type="match status" value="1"/>
</dbReference>